<reference evidence="1 2" key="1">
    <citation type="submission" date="2019-06" db="EMBL/GenBank/DDBJ databases">
        <title>Spirosoma utsteinense sp. nov. isolated from Antarctic ice-free soils.</title>
        <authorList>
            <person name="Tahon G."/>
        </authorList>
    </citation>
    <scope>NUCLEOTIDE SEQUENCE [LARGE SCALE GENOMIC DNA]</scope>
    <source>
        <strain evidence="1 2">LMG 31447</strain>
    </source>
</reference>
<organism evidence="1 2">
    <name type="scientific">Spirosoma utsteinense</name>
    <dbReference type="NCBI Taxonomy" id="2585773"/>
    <lineage>
        <taxon>Bacteria</taxon>
        <taxon>Pseudomonadati</taxon>
        <taxon>Bacteroidota</taxon>
        <taxon>Cytophagia</taxon>
        <taxon>Cytophagales</taxon>
        <taxon>Cytophagaceae</taxon>
        <taxon>Spirosoma</taxon>
    </lineage>
</organism>
<evidence type="ECO:0000313" key="1">
    <source>
        <dbReference type="EMBL" id="MBC3795420.1"/>
    </source>
</evidence>
<accession>A0ABR6WFU1</accession>
<dbReference type="RefSeq" id="WP_186742776.1">
    <property type="nucleotide sequence ID" value="NZ_VFIA01000170.1"/>
</dbReference>
<keyword evidence="2" id="KW-1185">Reference proteome</keyword>
<dbReference type="EMBL" id="VFIA01000170">
    <property type="protein sequence ID" value="MBC3795420.1"/>
    <property type="molecule type" value="Genomic_DNA"/>
</dbReference>
<sequence>MKMFIGFIAPIAINDLLSIEQLKSFSNYPKGHEGAPFVSILIQKYIADGHKVLAITTDKEMDDNSPAFIYENDKLTLVVIPCRKRSFSFNGRRVGRALDLFRFERKAILSYLEKYKPEVLY</sequence>
<dbReference type="Proteomes" id="UP000700732">
    <property type="component" value="Unassembled WGS sequence"/>
</dbReference>
<protein>
    <submittedName>
        <fullName evidence="1">Uncharacterized protein</fullName>
    </submittedName>
</protein>
<gene>
    <name evidence="1" type="ORF">FH603_5958</name>
</gene>
<proteinExistence type="predicted"/>
<comment type="caution">
    <text evidence="1">The sequence shown here is derived from an EMBL/GenBank/DDBJ whole genome shotgun (WGS) entry which is preliminary data.</text>
</comment>
<evidence type="ECO:0000313" key="2">
    <source>
        <dbReference type="Proteomes" id="UP000700732"/>
    </source>
</evidence>
<name>A0ABR6WFU1_9BACT</name>